<gene>
    <name evidence="2" type="ORF">SFRICE_001449</name>
</gene>
<dbReference type="EMBL" id="ODYU01000171">
    <property type="protein sequence ID" value="SOQ34500.1"/>
    <property type="molecule type" value="Genomic_DNA"/>
</dbReference>
<protein>
    <submittedName>
        <fullName evidence="2">SFRICE_001449</fullName>
    </submittedName>
</protein>
<name>A0A2H1V0X4_SPOFR</name>
<feature type="transmembrane region" description="Helical" evidence="1">
    <location>
        <begin position="90"/>
        <end position="117"/>
    </location>
</feature>
<reference evidence="2" key="1">
    <citation type="submission" date="2016-07" db="EMBL/GenBank/DDBJ databases">
        <authorList>
            <person name="Bretaudeau A."/>
        </authorList>
    </citation>
    <scope>NUCLEOTIDE SEQUENCE</scope>
    <source>
        <strain evidence="2">Rice</strain>
        <tissue evidence="2">Whole body</tissue>
    </source>
</reference>
<evidence type="ECO:0000313" key="2">
    <source>
        <dbReference type="EMBL" id="SOQ34500.1"/>
    </source>
</evidence>
<dbReference type="AlphaFoldDB" id="A0A2H1V0X4"/>
<keyword evidence="1" id="KW-0812">Transmembrane</keyword>
<keyword evidence="1" id="KW-1133">Transmembrane helix</keyword>
<keyword evidence="1" id="KW-0472">Membrane</keyword>
<evidence type="ECO:0000256" key="1">
    <source>
        <dbReference type="SAM" id="Phobius"/>
    </source>
</evidence>
<sequence length="156" mass="17545">MSPSELLTRPQPQVTGYKDSLLHNFALALESCTQWLGWAEVLVKEGGFNRADDPMLGRYINTQSHAFYSRRGRQRCTLRHVMPLYNVHPLFTICIISPICAMLCCCGCVWLLPIIVIGKYSLAMVETNSGSFSTRDVLCYVAVDAFGFHQTYSSLN</sequence>
<organism evidence="2">
    <name type="scientific">Spodoptera frugiperda</name>
    <name type="common">Fall armyworm</name>
    <dbReference type="NCBI Taxonomy" id="7108"/>
    <lineage>
        <taxon>Eukaryota</taxon>
        <taxon>Metazoa</taxon>
        <taxon>Ecdysozoa</taxon>
        <taxon>Arthropoda</taxon>
        <taxon>Hexapoda</taxon>
        <taxon>Insecta</taxon>
        <taxon>Pterygota</taxon>
        <taxon>Neoptera</taxon>
        <taxon>Endopterygota</taxon>
        <taxon>Lepidoptera</taxon>
        <taxon>Glossata</taxon>
        <taxon>Ditrysia</taxon>
        <taxon>Noctuoidea</taxon>
        <taxon>Noctuidae</taxon>
        <taxon>Amphipyrinae</taxon>
        <taxon>Spodoptera</taxon>
    </lineage>
</organism>
<accession>A0A2H1V0X4</accession>
<proteinExistence type="predicted"/>